<protein>
    <recommendedName>
        <fullName evidence="2">histidine kinase</fullName>
        <ecNumber evidence="2">2.7.13.3</ecNumber>
    </recommendedName>
</protein>
<dbReference type="PANTHER" id="PTHR45436">
    <property type="entry name" value="SENSOR HISTIDINE KINASE YKOH"/>
    <property type="match status" value="1"/>
</dbReference>
<dbReference type="Gene3D" id="3.30.565.10">
    <property type="entry name" value="Histidine kinase-like ATPase, C-terminal domain"/>
    <property type="match status" value="1"/>
</dbReference>
<dbReference type="RefSeq" id="WP_353946029.1">
    <property type="nucleotide sequence ID" value="NZ_CP159534.1"/>
</dbReference>
<evidence type="ECO:0000256" key="1">
    <source>
        <dbReference type="ARBA" id="ARBA00000085"/>
    </source>
</evidence>
<feature type="region of interest" description="Disordered" evidence="6">
    <location>
        <begin position="305"/>
        <end position="407"/>
    </location>
</feature>
<dbReference type="InterPro" id="IPR036890">
    <property type="entry name" value="HATPase_C_sf"/>
</dbReference>
<reference evidence="8" key="1">
    <citation type="submission" date="2024-06" db="EMBL/GenBank/DDBJ databases">
        <title>Streptomyces sp. strain HUAS MG91 genome sequences.</title>
        <authorList>
            <person name="Mo P."/>
        </authorList>
    </citation>
    <scope>NUCLEOTIDE SEQUENCE</scope>
    <source>
        <strain evidence="8">HUAS MG91</strain>
    </source>
</reference>
<evidence type="ECO:0000313" key="8">
    <source>
        <dbReference type="EMBL" id="XCJ74589.1"/>
    </source>
</evidence>
<keyword evidence="8" id="KW-0547">Nucleotide-binding</keyword>
<proteinExistence type="predicted"/>
<dbReference type="GO" id="GO:0000160">
    <property type="term" value="P:phosphorelay signal transduction system"/>
    <property type="evidence" value="ECO:0007669"/>
    <property type="project" value="TreeGrafter"/>
</dbReference>
<evidence type="ECO:0000259" key="7">
    <source>
        <dbReference type="Pfam" id="PF02518"/>
    </source>
</evidence>
<evidence type="ECO:0000256" key="2">
    <source>
        <dbReference type="ARBA" id="ARBA00012438"/>
    </source>
</evidence>
<keyword evidence="3" id="KW-0597">Phosphoprotein</keyword>
<dbReference type="KEGG" id="stac:ABII15_33490"/>
<sequence>MTRDALVWCLVVIAAISVAAVVALTIRSRALAAKKQRSEADLRQQVSTLERQLHGSSAELQRIWTERESAILAAKEDAEENTKAVLKGAASFLQSLAAEQTTLLHGVQQRYGGHAVLSDLLDVNHSNAQMARKAQGIAVMCGAPLGRRNRPASVYDVVRSAQGQIRNFSRVAIMQQTGLALKASAVAPVALAVAELLDNAASFSQQDAPIEVTFQRIQNNLCIVIDDAGVSMSDEDRQRATALLSGDDVPRLSQLGTQPKFGFPVIGLIARQYGFKVDVTGVSRYGGVRAVVLLPEELWTMEETPPRADAPVSPIRQAAPAQPPVERPEPPAPTRAEPPKRTVHGLPKRGERQSPIASVPDASPRRPAFGASEGGPRASGRSLGALQRGTLSARKIDTPSAEGSEDE</sequence>
<keyword evidence="8" id="KW-0067">ATP-binding</keyword>
<evidence type="ECO:0000256" key="3">
    <source>
        <dbReference type="ARBA" id="ARBA00022553"/>
    </source>
</evidence>
<evidence type="ECO:0000256" key="5">
    <source>
        <dbReference type="ARBA" id="ARBA00022777"/>
    </source>
</evidence>
<dbReference type="SUPFAM" id="SSF55874">
    <property type="entry name" value="ATPase domain of HSP90 chaperone/DNA topoisomerase II/histidine kinase"/>
    <property type="match status" value="1"/>
</dbReference>
<dbReference type="Pfam" id="PF02518">
    <property type="entry name" value="HATPase_c"/>
    <property type="match status" value="1"/>
</dbReference>
<comment type="catalytic activity">
    <reaction evidence="1">
        <text>ATP + protein L-histidine = ADP + protein N-phospho-L-histidine.</text>
        <dbReference type="EC" id="2.7.13.3"/>
    </reaction>
</comment>
<feature type="compositionally biased region" description="Pro residues" evidence="6">
    <location>
        <begin position="321"/>
        <end position="333"/>
    </location>
</feature>
<dbReference type="EC" id="2.7.13.3" evidence="2"/>
<evidence type="ECO:0000256" key="6">
    <source>
        <dbReference type="SAM" id="MobiDB-lite"/>
    </source>
</evidence>
<dbReference type="GO" id="GO:0004673">
    <property type="term" value="F:protein histidine kinase activity"/>
    <property type="evidence" value="ECO:0007669"/>
    <property type="project" value="UniProtKB-EC"/>
</dbReference>
<organism evidence="8">
    <name type="scientific">Streptomyces tabacisoli</name>
    <dbReference type="NCBI Taxonomy" id="3156398"/>
    <lineage>
        <taxon>Bacteria</taxon>
        <taxon>Bacillati</taxon>
        <taxon>Actinomycetota</taxon>
        <taxon>Actinomycetes</taxon>
        <taxon>Kitasatosporales</taxon>
        <taxon>Streptomycetaceae</taxon>
        <taxon>Streptomyces</taxon>
    </lineage>
</organism>
<dbReference type="GO" id="GO:0005886">
    <property type="term" value="C:plasma membrane"/>
    <property type="evidence" value="ECO:0007669"/>
    <property type="project" value="TreeGrafter"/>
</dbReference>
<dbReference type="InterPro" id="IPR003594">
    <property type="entry name" value="HATPase_dom"/>
</dbReference>
<keyword evidence="4" id="KW-0808">Transferase</keyword>
<gene>
    <name evidence="8" type="ORF">ABII15_33490</name>
</gene>
<keyword evidence="5" id="KW-0418">Kinase</keyword>
<feature type="domain" description="Histidine kinase/HSP90-like ATPase" evidence="7">
    <location>
        <begin position="190"/>
        <end position="296"/>
    </location>
</feature>
<dbReference type="GO" id="GO:0005524">
    <property type="term" value="F:ATP binding"/>
    <property type="evidence" value="ECO:0007669"/>
    <property type="project" value="UniProtKB-KW"/>
</dbReference>
<dbReference type="AlphaFoldDB" id="A0AAU8J258"/>
<name>A0AAU8J258_9ACTN</name>
<dbReference type="EMBL" id="CP159534">
    <property type="protein sequence ID" value="XCJ74589.1"/>
    <property type="molecule type" value="Genomic_DNA"/>
</dbReference>
<evidence type="ECO:0000256" key="4">
    <source>
        <dbReference type="ARBA" id="ARBA00022679"/>
    </source>
</evidence>
<dbReference type="InterPro" id="IPR050428">
    <property type="entry name" value="TCS_sensor_his_kinase"/>
</dbReference>
<dbReference type="PANTHER" id="PTHR45436:SF5">
    <property type="entry name" value="SENSOR HISTIDINE KINASE TRCS"/>
    <property type="match status" value="1"/>
</dbReference>
<accession>A0AAU8J258</accession>